<evidence type="ECO:0000256" key="1">
    <source>
        <dbReference type="SAM" id="Phobius"/>
    </source>
</evidence>
<sequence>MVLSIFVFVSFLTISLFYMQHKVLSVVENTFLFLVVLIININAAWIINEELNLINTPTTPIPYTAFILDRSLIFPMLFVIQFNLLYRYSAIKRWIGITLLFLAGFVFLRFLAVQLNVYTYEQWNFLYDAGYTLILQFILFYVFNMYRKITLRKVTS</sequence>
<dbReference type="EMBL" id="JAEMWV010000004">
    <property type="protein sequence ID" value="MBN8251914.1"/>
    <property type="molecule type" value="Genomic_DNA"/>
</dbReference>
<feature type="transmembrane region" description="Helical" evidence="1">
    <location>
        <begin position="60"/>
        <end position="82"/>
    </location>
</feature>
<dbReference type="RefSeq" id="WP_206782573.1">
    <property type="nucleotide sequence ID" value="NZ_CM125968.1"/>
</dbReference>
<organism evidence="2 3">
    <name type="scientific">Priestia flexa</name>
    <dbReference type="NCBI Taxonomy" id="86664"/>
    <lineage>
        <taxon>Bacteria</taxon>
        <taxon>Bacillati</taxon>
        <taxon>Bacillota</taxon>
        <taxon>Bacilli</taxon>
        <taxon>Bacillales</taxon>
        <taxon>Bacillaceae</taxon>
        <taxon>Priestia</taxon>
    </lineage>
</organism>
<feature type="transmembrane region" description="Helical" evidence="1">
    <location>
        <begin position="94"/>
        <end position="113"/>
    </location>
</feature>
<protein>
    <submittedName>
        <fullName evidence="2">Uncharacterized protein</fullName>
    </submittedName>
</protein>
<dbReference type="AlphaFoldDB" id="A0A8I1SN13"/>
<keyword evidence="1" id="KW-1133">Transmembrane helix</keyword>
<evidence type="ECO:0000313" key="3">
    <source>
        <dbReference type="Proteomes" id="UP000664578"/>
    </source>
</evidence>
<comment type="caution">
    <text evidence="2">The sequence shown here is derived from an EMBL/GenBank/DDBJ whole genome shotgun (WGS) entry which is preliminary data.</text>
</comment>
<name>A0A8I1SN13_9BACI</name>
<feature type="transmembrane region" description="Helical" evidence="1">
    <location>
        <begin position="31"/>
        <end position="48"/>
    </location>
</feature>
<evidence type="ECO:0000313" key="2">
    <source>
        <dbReference type="EMBL" id="MBN8251914.1"/>
    </source>
</evidence>
<gene>
    <name evidence="2" type="ORF">JF537_10010</name>
</gene>
<dbReference type="Proteomes" id="UP000664578">
    <property type="component" value="Unassembled WGS sequence"/>
</dbReference>
<feature type="transmembrane region" description="Helical" evidence="1">
    <location>
        <begin position="125"/>
        <end position="143"/>
    </location>
</feature>
<feature type="transmembrane region" description="Helical" evidence="1">
    <location>
        <begin position="6"/>
        <end position="24"/>
    </location>
</feature>
<dbReference type="GeneID" id="93682970"/>
<accession>A0A8I1SN13</accession>
<reference evidence="2" key="1">
    <citation type="submission" date="2020-12" db="EMBL/GenBank/DDBJ databases">
        <title>PHA producing bacteria isolated from mangrove.</title>
        <authorList>
            <person name="Zheng W."/>
            <person name="Yu S."/>
            <person name="Huang Y."/>
        </authorList>
    </citation>
    <scope>NUCLEOTIDE SEQUENCE</scope>
    <source>
        <strain evidence="2">GN22-4</strain>
    </source>
</reference>
<keyword evidence="1" id="KW-0812">Transmembrane</keyword>
<keyword evidence="1" id="KW-0472">Membrane</keyword>
<proteinExistence type="predicted"/>